<dbReference type="EMBL" id="NIDF01000092">
    <property type="protein sequence ID" value="TYJ53343.1"/>
    <property type="molecule type" value="Genomic_DNA"/>
</dbReference>
<comment type="caution">
    <text evidence="3">The sequence shown here is derived from an EMBL/GenBank/DDBJ whole genome shotgun (WGS) entry which is preliminary data.</text>
</comment>
<keyword evidence="4" id="KW-1185">Reference proteome</keyword>
<dbReference type="Proteomes" id="UP000322245">
    <property type="component" value="Unassembled WGS sequence"/>
</dbReference>
<dbReference type="AlphaFoldDB" id="A0A5D3AT49"/>
<dbReference type="Gene3D" id="3.80.10.10">
    <property type="entry name" value="Ribonuclease Inhibitor"/>
    <property type="match status" value="1"/>
</dbReference>
<dbReference type="SUPFAM" id="SSF52047">
    <property type="entry name" value="RNI-like"/>
    <property type="match status" value="1"/>
</dbReference>
<feature type="chain" id="PRO_5022674740" description="F-box domain-containing protein" evidence="2">
    <location>
        <begin position="33"/>
        <end position="614"/>
    </location>
</feature>
<name>A0A5D3AT49_9TREE</name>
<feature type="compositionally biased region" description="Polar residues" evidence="1">
    <location>
        <begin position="78"/>
        <end position="92"/>
    </location>
</feature>
<keyword evidence="2" id="KW-0732">Signal</keyword>
<evidence type="ECO:0000256" key="2">
    <source>
        <dbReference type="SAM" id="SignalP"/>
    </source>
</evidence>
<evidence type="ECO:0000256" key="1">
    <source>
        <dbReference type="SAM" id="MobiDB-lite"/>
    </source>
</evidence>
<feature type="compositionally biased region" description="Low complexity" evidence="1">
    <location>
        <begin position="105"/>
        <end position="123"/>
    </location>
</feature>
<sequence length="614" mass="68227">MVCWWGTQNVNVIGCTLLGSLQLALLSQEAIATRGSSMDEQDLHHLDDQLRAIRVDDGPRLQPLRLDKMFLRAHQWRGSTSNAADTSIQHKSPPTPPREPPIYPLPKSYESSSATSGDTSATRATDQVSPLAALFQYAELVPLVLESFDQPRDLAKICGVCKEWCSIGRKQMYSHVWVRPWEEAPHMKLVMLFETLNKRPELCRLVRRLEVRFFPLSTRGEARSELDDRVQFAISHMDNLTSIAWTRDKSLTSALFASMIRLPHLSSFEISGHSYRYYDPVLLSAAPALEDLRIMMPDPHLKGRLVDVLSKLSSRDNTDGKGAGLKSLGIVCQESSLIDDNLLRAMAPYLTSLRRLTFWGCTHVTRAGIATILEESSEKIEELSLDAPPQSQLLNLTNLPELPLLHTLSISITVPRRESPEHQDTLLSDLPSLPSCPSLRSLHLTSSPGRPFLTAEVWRTFQAQMIGGSLHKLSLIGIVLKDAAALGQILASNPDLDELYITALHPSFFDPTLSSSVSTSAKDLLASAQLRIVHVNFIHSSPVTTTRGSLAHFWRNIIGTQGSDSMLGATIEQVGCGNVILEVHKRLNSDGRREVELCSWSKTVVPGYFNVWRA</sequence>
<gene>
    <name evidence="3" type="ORF">B9479_006001</name>
</gene>
<evidence type="ECO:0000313" key="3">
    <source>
        <dbReference type="EMBL" id="TYJ53343.1"/>
    </source>
</evidence>
<evidence type="ECO:0000313" key="4">
    <source>
        <dbReference type="Proteomes" id="UP000322245"/>
    </source>
</evidence>
<organism evidence="3 4">
    <name type="scientific">Cryptococcus floricola</name>
    <dbReference type="NCBI Taxonomy" id="2591691"/>
    <lineage>
        <taxon>Eukaryota</taxon>
        <taxon>Fungi</taxon>
        <taxon>Dikarya</taxon>
        <taxon>Basidiomycota</taxon>
        <taxon>Agaricomycotina</taxon>
        <taxon>Tremellomycetes</taxon>
        <taxon>Tremellales</taxon>
        <taxon>Cryptococcaceae</taxon>
        <taxon>Cryptococcus</taxon>
    </lineage>
</organism>
<dbReference type="InterPro" id="IPR032675">
    <property type="entry name" value="LRR_dom_sf"/>
</dbReference>
<feature type="compositionally biased region" description="Pro residues" evidence="1">
    <location>
        <begin position="93"/>
        <end position="104"/>
    </location>
</feature>
<feature type="signal peptide" evidence="2">
    <location>
        <begin position="1"/>
        <end position="32"/>
    </location>
</feature>
<feature type="region of interest" description="Disordered" evidence="1">
    <location>
        <begin position="78"/>
        <end position="123"/>
    </location>
</feature>
<evidence type="ECO:0008006" key="5">
    <source>
        <dbReference type="Google" id="ProtNLM"/>
    </source>
</evidence>
<protein>
    <recommendedName>
        <fullName evidence="5">F-box domain-containing protein</fullName>
    </recommendedName>
</protein>
<accession>A0A5D3AT49</accession>
<proteinExistence type="predicted"/>
<reference evidence="3 4" key="1">
    <citation type="submission" date="2017-05" db="EMBL/GenBank/DDBJ databases">
        <title>The Genome Sequence of Tsuchiyaea wingfieldii DSM 27421.</title>
        <authorList>
            <person name="Cuomo C."/>
            <person name="Passer A."/>
            <person name="Billmyre B."/>
            <person name="Heitman J."/>
        </authorList>
    </citation>
    <scope>NUCLEOTIDE SEQUENCE [LARGE SCALE GENOMIC DNA]</scope>
    <source>
        <strain evidence="3 4">DSM 27421</strain>
    </source>
</reference>